<dbReference type="Proteomes" id="UP000249720">
    <property type="component" value="Unassembled WGS sequence"/>
</dbReference>
<dbReference type="InterPro" id="IPR009057">
    <property type="entry name" value="Homeodomain-like_sf"/>
</dbReference>
<dbReference type="InterPro" id="IPR001647">
    <property type="entry name" value="HTH_TetR"/>
</dbReference>
<dbReference type="PRINTS" id="PR00455">
    <property type="entry name" value="HTHTETR"/>
</dbReference>
<dbReference type="SUPFAM" id="SSF46689">
    <property type="entry name" value="Homeodomain-like"/>
    <property type="match status" value="1"/>
</dbReference>
<name>A0A2W7S770_9BACT</name>
<protein>
    <submittedName>
        <fullName evidence="4">TetR family transcriptional regulator</fullName>
    </submittedName>
</protein>
<evidence type="ECO:0000256" key="2">
    <source>
        <dbReference type="PROSITE-ProRule" id="PRU00335"/>
    </source>
</evidence>
<dbReference type="Gene3D" id="1.10.10.60">
    <property type="entry name" value="Homeodomain-like"/>
    <property type="match status" value="1"/>
</dbReference>
<keyword evidence="1 2" id="KW-0238">DNA-binding</keyword>
<keyword evidence="5" id="KW-1185">Reference proteome</keyword>
<proteinExistence type="predicted"/>
<organism evidence="4 5">
    <name type="scientific">Hydrotalea sandarakina</name>
    <dbReference type="NCBI Taxonomy" id="1004304"/>
    <lineage>
        <taxon>Bacteria</taxon>
        <taxon>Pseudomonadati</taxon>
        <taxon>Bacteroidota</taxon>
        <taxon>Chitinophagia</taxon>
        <taxon>Chitinophagales</taxon>
        <taxon>Chitinophagaceae</taxon>
        <taxon>Hydrotalea</taxon>
    </lineage>
</organism>
<dbReference type="PROSITE" id="PS50977">
    <property type="entry name" value="HTH_TETR_2"/>
    <property type="match status" value="1"/>
</dbReference>
<reference evidence="4 5" key="1">
    <citation type="submission" date="2018-06" db="EMBL/GenBank/DDBJ databases">
        <title>Genomic Encyclopedia of Archaeal and Bacterial Type Strains, Phase II (KMG-II): from individual species to whole genera.</title>
        <authorList>
            <person name="Goeker M."/>
        </authorList>
    </citation>
    <scope>NUCLEOTIDE SEQUENCE [LARGE SCALE GENOMIC DNA]</scope>
    <source>
        <strain evidence="4 5">DSM 23241</strain>
    </source>
</reference>
<dbReference type="InterPro" id="IPR050624">
    <property type="entry name" value="HTH-type_Tx_Regulator"/>
</dbReference>
<feature type="DNA-binding region" description="H-T-H motif" evidence="2">
    <location>
        <begin position="20"/>
        <end position="39"/>
    </location>
</feature>
<sequence length="202" mass="23854">MRIIAKAHELFMRYGVRSISMDEIASQLGMSKKTLYQYFTDKDNLVEQVIADEIKRNAERCTFQCQQSENAIHEVFLAIEMVEDMLKNMNPLLLYELEKYHPKAFRQFYEHKNKFLYQEITRNLKRGIEEELYRSDIKIDIMAAYRIESIFLIFNPAFNQSIGKYSLAELAEAITQHFLYGIATAKGQKLIAKYLQKELNRV</sequence>
<dbReference type="Pfam" id="PF00440">
    <property type="entry name" value="TetR_N"/>
    <property type="match status" value="1"/>
</dbReference>
<feature type="domain" description="HTH tetR-type" evidence="3">
    <location>
        <begin position="1"/>
        <end position="57"/>
    </location>
</feature>
<dbReference type="Gene3D" id="1.10.357.10">
    <property type="entry name" value="Tetracycline Repressor, domain 2"/>
    <property type="match status" value="1"/>
</dbReference>
<evidence type="ECO:0000256" key="1">
    <source>
        <dbReference type="ARBA" id="ARBA00023125"/>
    </source>
</evidence>
<dbReference type="PANTHER" id="PTHR43479:SF11">
    <property type="entry name" value="ACREF_ENVCD OPERON REPRESSOR-RELATED"/>
    <property type="match status" value="1"/>
</dbReference>
<dbReference type="EMBL" id="QKZV01000004">
    <property type="protein sequence ID" value="PZX62799.1"/>
    <property type="molecule type" value="Genomic_DNA"/>
</dbReference>
<comment type="caution">
    <text evidence="4">The sequence shown here is derived from an EMBL/GenBank/DDBJ whole genome shotgun (WGS) entry which is preliminary data.</text>
</comment>
<accession>A0A2W7S770</accession>
<evidence type="ECO:0000259" key="3">
    <source>
        <dbReference type="PROSITE" id="PS50977"/>
    </source>
</evidence>
<dbReference type="InterPro" id="IPR036271">
    <property type="entry name" value="Tet_transcr_reg_TetR-rel_C_sf"/>
</dbReference>
<evidence type="ECO:0000313" key="4">
    <source>
        <dbReference type="EMBL" id="PZX62799.1"/>
    </source>
</evidence>
<gene>
    <name evidence="4" type="ORF">LX80_01493</name>
</gene>
<dbReference type="GO" id="GO:0003677">
    <property type="term" value="F:DNA binding"/>
    <property type="evidence" value="ECO:0007669"/>
    <property type="project" value="UniProtKB-UniRule"/>
</dbReference>
<dbReference type="AlphaFoldDB" id="A0A2W7S770"/>
<evidence type="ECO:0000313" key="5">
    <source>
        <dbReference type="Proteomes" id="UP000249720"/>
    </source>
</evidence>
<dbReference type="SUPFAM" id="SSF48498">
    <property type="entry name" value="Tetracyclin repressor-like, C-terminal domain"/>
    <property type="match status" value="1"/>
</dbReference>
<dbReference type="PANTHER" id="PTHR43479">
    <property type="entry name" value="ACREF/ENVCD OPERON REPRESSOR-RELATED"/>
    <property type="match status" value="1"/>
</dbReference>